<evidence type="ECO:0000256" key="1">
    <source>
        <dbReference type="ARBA" id="ARBA00022734"/>
    </source>
</evidence>
<dbReference type="KEGG" id="emc:129326345"/>
<dbReference type="Pfam" id="PF00337">
    <property type="entry name" value="Gal-bind_lectin"/>
    <property type="match status" value="1"/>
</dbReference>
<dbReference type="InterPro" id="IPR001079">
    <property type="entry name" value="Galectin_CRD"/>
</dbReference>
<gene>
    <name evidence="5" type="primary">LOC129326345</name>
</gene>
<dbReference type="GO" id="GO:0005615">
    <property type="term" value="C:extracellular space"/>
    <property type="evidence" value="ECO:0007669"/>
    <property type="project" value="TreeGrafter"/>
</dbReference>
<dbReference type="GeneID" id="129326345"/>
<dbReference type="SMART" id="SM00276">
    <property type="entry name" value="GLECT"/>
    <property type="match status" value="1"/>
</dbReference>
<dbReference type="SUPFAM" id="SSF49899">
    <property type="entry name" value="Concanavalin A-like lectins/glucanases"/>
    <property type="match status" value="1"/>
</dbReference>
<evidence type="ECO:0000259" key="3">
    <source>
        <dbReference type="PROSITE" id="PS51304"/>
    </source>
</evidence>
<keyword evidence="1 2" id="KW-0430">Lectin</keyword>
<dbReference type="RefSeq" id="XP_054830475.1">
    <property type="nucleotide sequence ID" value="XM_054974500.1"/>
</dbReference>
<dbReference type="CDD" id="cd00070">
    <property type="entry name" value="GLECT"/>
    <property type="match status" value="1"/>
</dbReference>
<dbReference type="InterPro" id="IPR044156">
    <property type="entry name" value="Galectin-like"/>
</dbReference>
<evidence type="ECO:0000256" key="2">
    <source>
        <dbReference type="RuleBase" id="RU102079"/>
    </source>
</evidence>
<dbReference type="PROSITE" id="PS51304">
    <property type="entry name" value="GALECTIN"/>
    <property type="match status" value="1"/>
</dbReference>
<dbReference type="FunFam" id="2.60.120.200:FF:000021">
    <property type="entry name" value="Galectin"/>
    <property type="match status" value="1"/>
</dbReference>
<sequence length="139" mass="15809">MIVYKEHTSMKLSITNMKKARVDDSILVQGKVAPCADGFAINLGHDNSNLLIQCNPHFGERVIVYNSKKDGNWGEEMRDHHFPFAQGEDTKLTFTLNHNEVTVTYPDGQVFDFKSQIIPDFVKYISVEGDFEVQSIDIQ</sequence>
<dbReference type="PANTHER" id="PTHR11346:SF97">
    <property type="entry name" value="GALECTIN-1"/>
    <property type="match status" value="1"/>
</dbReference>
<evidence type="ECO:0000313" key="5">
    <source>
        <dbReference type="RefSeq" id="XP_054830475.1"/>
    </source>
</evidence>
<protein>
    <recommendedName>
        <fullName evidence="2">Galectin</fullName>
    </recommendedName>
</protein>
<feature type="domain" description="Galectin" evidence="3">
    <location>
        <begin position="12"/>
        <end position="139"/>
    </location>
</feature>
<dbReference type="InterPro" id="IPR013320">
    <property type="entry name" value="ConA-like_dom_sf"/>
</dbReference>
<reference evidence="5" key="1">
    <citation type="submission" date="2025-08" db="UniProtKB">
        <authorList>
            <consortium name="RefSeq"/>
        </authorList>
    </citation>
    <scope>IDENTIFICATION</scope>
    <source>
        <tissue evidence="5">Blood</tissue>
    </source>
</reference>
<dbReference type="GO" id="GO:0043236">
    <property type="term" value="F:laminin binding"/>
    <property type="evidence" value="ECO:0007669"/>
    <property type="project" value="TreeGrafter"/>
</dbReference>
<dbReference type="AlphaFoldDB" id="A0AA97J3N8"/>
<accession>A0AA97J3N8</accession>
<dbReference type="GO" id="GO:0030395">
    <property type="term" value="F:lactose binding"/>
    <property type="evidence" value="ECO:0007669"/>
    <property type="project" value="TreeGrafter"/>
</dbReference>
<name>A0AA97J3N8_EUBMA</name>
<organism evidence="4 5">
    <name type="scientific">Eublepharis macularius</name>
    <name type="common">Leopard gecko</name>
    <name type="synonym">Cyrtodactylus macularius</name>
    <dbReference type="NCBI Taxonomy" id="481883"/>
    <lineage>
        <taxon>Eukaryota</taxon>
        <taxon>Metazoa</taxon>
        <taxon>Chordata</taxon>
        <taxon>Craniata</taxon>
        <taxon>Vertebrata</taxon>
        <taxon>Euteleostomi</taxon>
        <taxon>Lepidosauria</taxon>
        <taxon>Squamata</taxon>
        <taxon>Bifurcata</taxon>
        <taxon>Gekkota</taxon>
        <taxon>Eublepharidae</taxon>
        <taxon>Eublepharinae</taxon>
        <taxon>Eublepharis</taxon>
    </lineage>
</organism>
<dbReference type="Gene3D" id="2.60.120.200">
    <property type="match status" value="1"/>
</dbReference>
<evidence type="ECO:0000313" key="4">
    <source>
        <dbReference type="Proteomes" id="UP001190640"/>
    </source>
</evidence>
<dbReference type="Proteomes" id="UP001190640">
    <property type="component" value="Chromosome 3"/>
</dbReference>
<proteinExistence type="predicted"/>
<dbReference type="PANTHER" id="PTHR11346">
    <property type="entry name" value="GALECTIN"/>
    <property type="match status" value="1"/>
</dbReference>
<keyword evidence="4" id="KW-1185">Reference proteome</keyword>
<dbReference type="SMART" id="SM00908">
    <property type="entry name" value="Gal-bind_lectin"/>
    <property type="match status" value="1"/>
</dbReference>